<dbReference type="Pfam" id="PF24624">
    <property type="entry name" value="Int_N"/>
    <property type="match status" value="1"/>
</dbReference>
<dbReference type="AlphaFoldDB" id="A0A5U3ETQ3"/>
<name>A0A5U3ETQ3_SALET</name>
<dbReference type="CDD" id="cd00796">
    <property type="entry name" value="INT_Rci_Hp1_C"/>
    <property type="match status" value="1"/>
</dbReference>
<dbReference type="PANTHER" id="PTHR30349">
    <property type="entry name" value="PHAGE INTEGRASE-RELATED"/>
    <property type="match status" value="1"/>
</dbReference>
<proteinExistence type="predicted"/>
<dbReference type="InterPro" id="IPR002104">
    <property type="entry name" value="Integrase_catalytic"/>
</dbReference>
<dbReference type="Proteomes" id="UP000839575">
    <property type="component" value="Unassembled WGS sequence"/>
</dbReference>
<dbReference type="PANTHER" id="PTHR30349:SF93">
    <property type="entry name" value="FELS-2 PROPHAGE PROTEIN"/>
    <property type="match status" value="1"/>
</dbReference>
<evidence type="ECO:0000259" key="3">
    <source>
        <dbReference type="PROSITE" id="PS51898"/>
    </source>
</evidence>
<gene>
    <name evidence="4" type="ORF">S301_13135</name>
</gene>
<sequence length="378" mass="42865">MTWQGRSARLSPLMGKNAHHLLKNSERLAHSTTDYGALGAWWGRYFEVVGMSIKSVEGGYLVDLRPAGRAGKRIRKKFATRSDAMKYERWVLARQHNKEWQERPPDRRHLSVLIELWWKYHGQLMKSGHNTQLKLFRVCDGMKNPCAYQINAASLSEYRIVRVEQGIKSSTINREVGALGAMFSALKKSGYFHNDNPVKGFKELKEHSHEMGYLSKEECRELLDLLGGGERLAVEIALSTGARWGEVVKLEQVQVRNGRITFVNTKNSKNRTVPVAEKLFAAIKERKGAAVFPVLDYWAIREAIKEVSPGIPKGQAIHALRHTFASHFMMNGGNILTLQKILGHSKIQTTMIYAHLAPDYLQDAIRFNPLSEDSEANE</sequence>
<dbReference type="EMBL" id="AAGLPX010000022">
    <property type="protein sequence ID" value="EBP3999587.1"/>
    <property type="molecule type" value="Genomic_DNA"/>
</dbReference>
<evidence type="ECO:0000256" key="2">
    <source>
        <dbReference type="ARBA" id="ARBA00023172"/>
    </source>
</evidence>
<accession>A0A5U3ETQ3</accession>
<dbReference type="InterPro" id="IPR011010">
    <property type="entry name" value="DNA_brk_join_enz"/>
</dbReference>
<dbReference type="GO" id="GO:0015074">
    <property type="term" value="P:DNA integration"/>
    <property type="evidence" value="ECO:0007669"/>
    <property type="project" value="UniProtKB-KW"/>
</dbReference>
<dbReference type="GO" id="GO:0003677">
    <property type="term" value="F:DNA binding"/>
    <property type="evidence" value="ECO:0007669"/>
    <property type="project" value="InterPro"/>
</dbReference>
<dbReference type="Gene3D" id="1.10.443.10">
    <property type="entry name" value="Intergrase catalytic core"/>
    <property type="match status" value="1"/>
</dbReference>
<dbReference type="InterPro" id="IPR050090">
    <property type="entry name" value="Tyrosine_recombinase_XerCD"/>
</dbReference>
<dbReference type="InterPro" id="IPR013762">
    <property type="entry name" value="Integrase-like_cat_sf"/>
</dbReference>
<dbReference type="PROSITE" id="PS51898">
    <property type="entry name" value="TYR_RECOMBINASE"/>
    <property type="match status" value="1"/>
</dbReference>
<dbReference type="SUPFAM" id="SSF56349">
    <property type="entry name" value="DNA breaking-rejoining enzymes"/>
    <property type="match status" value="1"/>
</dbReference>
<dbReference type="Pfam" id="PF00589">
    <property type="entry name" value="Phage_integrase"/>
    <property type="match status" value="1"/>
</dbReference>
<evidence type="ECO:0000256" key="1">
    <source>
        <dbReference type="ARBA" id="ARBA00022908"/>
    </source>
</evidence>
<reference evidence="4" key="1">
    <citation type="submission" date="2018-07" db="EMBL/GenBank/DDBJ databases">
        <authorList>
            <consortium name="GenomeTrakr network: Whole genome sequencing for foodborne pathogen traceback"/>
        </authorList>
    </citation>
    <scope>NUCLEOTIDE SEQUENCE [LARGE SCALE GENOMIC DNA]</scope>
    <source>
        <strain evidence="4">CFSAN002851</strain>
    </source>
</reference>
<keyword evidence="2" id="KW-0233">DNA recombination</keyword>
<organism evidence="4">
    <name type="scientific">Salmonella enterica I</name>
    <dbReference type="NCBI Taxonomy" id="59201"/>
    <lineage>
        <taxon>Bacteria</taxon>
        <taxon>Pseudomonadati</taxon>
        <taxon>Pseudomonadota</taxon>
        <taxon>Gammaproteobacteria</taxon>
        <taxon>Enterobacterales</taxon>
        <taxon>Enterobacteriaceae</taxon>
        <taxon>Salmonella</taxon>
    </lineage>
</organism>
<dbReference type="InterPro" id="IPR057084">
    <property type="entry name" value="Int_N"/>
</dbReference>
<dbReference type="GO" id="GO:0006310">
    <property type="term" value="P:DNA recombination"/>
    <property type="evidence" value="ECO:0007669"/>
    <property type="project" value="UniProtKB-KW"/>
</dbReference>
<keyword evidence="1" id="KW-0229">DNA integration</keyword>
<protein>
    <submittedName>
        <fullName evidence="4">Tyrosine-type recombinase/integrase</fullName>
    </submittedName>
</protein>
<comment type="caution">
    <text evidence="4">The sequence shown here is derived from an EMBL/GenBank/DDBJ whole genome shotgun (WGS) entry which is preliminary data.</text>
</comment>
<feature type="domain" description="Tyr recombinase" evidence="3">
    <location>
        <begin position="209"/>
        <end position="366"/>
    </location>
</feature>
<evidence type="ECO:0000313" key="4">
    <source>
        <dbReference type="EMBL" id="EBP3999587.1"/>
    </source>
</evidence>